<dbReference type="Proteomes" id="UP000829517">
    <property type="component" value="Unassembled WGS sequence"/>
</dbReference>
<organism evidence="2 3">
    <name type="scientific">Joostella atrarenae</name>
    <dbReference type="NCBI Taxonomy" id="679257"/>
    <lineage>
        <taxon>Bacteria</taxon>
        <taxon>Pseudomonadati</taxon>
        <taxon>Bacteroidota</taxon>
        <taxon>Flavobacteriia</taxon>
        <taxon>Flavobacteriales</taxon>
        <taxon>Flavobacteriaceae</taxon>
        <taxon>Joostella</taxon>
    </lineage>
</organism>
<evidence type="ECO:0008006" key="4">
    <source>
        <dbReference type="Google" id="ProtNLM"/>
    </source>
</evidence>
<feature type="transmembrane region" description="Helical" evidence="1">
    <location>
        <begin position="6"/>
        <end position="27"/>
    </location>
</feature>
<gene>
    <name evidence="2" type="ORF">JM658_09655</name>
</gene>
<evidence type="ECO:0000256" key="1">
    <source>
        <dbReference type="SAM" id="Phobius"/>
    </source>
</evidence>
<protein>
    <recommendedName>
        <fullName evidence="4">ATP synthase F0 subunit 8</fullName>
    </recommendedName>
</protein>
<evidence type="ECO:0000313" key="3">
    <source>
        <dbReference type="Proteomes" id="UP000829517"/>
    </source>
</evidence>
<sequence length="68" mass="7751">MRFYVIIFFTILFSLLIINVVLLLFSVNKLPKAKTKTAAIYNTQHSKGLKAEKEVSSNEHEVVLKEAI</sequence>
<proteinExistence type="predicted"/>
<keyword evidence="1" id="KW-0812">Transmembrane</keyword>
<dbReference type="EMBL" id="JAETXX010000005">
    <property type="protein sequence ID" value="MCF8715088.1"/>
    <property type="molecule type" value="Genomic_DNA"/>
</dbReference>
<keyword evidence="3" id="KW-1185">Reference proteome</keyword>
<comment type="caution">
    <text evidence="2">The sequence shown here is derived from an EMBL/GenBank/DDBJ whole genome shotgun (WGS) entry which is preliminary data.</text>
</comment>
<name>A0ABS9J3S7_9FLAO</name>
<keyword evidence="1" id="KW-1133">Transmembrane helix</keyword>
<evidence type="ECO:0000313" key="2">
    <source>
        <dbReference type="EMBL" id="MCF8715088.1"/>
    </source>
</evidence>
<keyword evidence="1" id="KW-0472">Membrane</keyword>
<accession>A0ABS9J3S7</accession>
<reference evidence="2 3" key="1">
    <citation type="submission" date="2021-01" db="EMBL/GenBank/DDBJ databases">
        <title>Genome sequencing of Joostella atrarenae M1-2 (= KCTC 23194).</title>
        <authorList>
            <person name="Zakaria M.R."/>
            <person name="Lam M.Q."/>
            <person name="Chong C.S."/>
        </authorList>
    </citation>
    <scope>NUCLEOTIDE SEQUENCE [LARGE SCALE GENOMIC DNA]</scope>
    <source>
        <strain evidence="2 3">M1-2</strain>
    </source>
</reference>